<accession>A0A6J7N362</accession>
<gene>
    <name evidence="1" type="ORF">UFOPK3927_01120</name>
</gene>
<name>A0A6J7N362_9ZZZZ</name>
<evidence type="ECO:0000313" key="1">
    <source>
        <dbReference type="EMBL" id="CAB4987781.1"/>
    </source>
</evidence>
<dbReference type="EMBL" id="CAFBOK010000124">
    <property type="protein sequence ID" value="CAB4987781.1"/>
    <property type="molecule type" value="Genomic_DNA"/>
</dbReference>
<organism evidence="1">
    <name type="scientific">freshwater metagenome</name>
    <dbReference type="NCBI Taxonomy" id="449393"/>
    <lineage>
        <taxon>unclassified sequences</taxon>
        <taxon>metagenomes</taxon>
        <taxon>ecological metagenomes</taxon>
    </lineage>
</organism>
<dbReference type="AlphaFoldDB" id="A0A6J7N362"/>
<protein>
    <submittedName>
        <fullName evidence="1">Unannotated protein</fullName>
    </submittedName>
</protein>
<proteinExistence type="predicted"/>
<sequence>MIHVAKRAKTMAHNLMTAIAFHMHDEIDATGIVFKSGVVETLCIGEPRRAKC</sequence>
<reference evidence="1" key="1">
    <citation type="submission" date="2020-05" db="EMBL/GenBank/DDBJ databases">
        <authorList>
            <person name="Chiriac C."/>
            <person name="Salcher M."/>
            <person name="Ghai R."/>
            <person name="Kavagutti S V."/>
        </authorList>
    </citation>
    <scope>NUCLEOTIDE SEQUENCE</scope>
</reference>